<dbReference type="SUPFAM" id="SSF56112">
    <property type="entry name" value="Protein kinase-like (PK-like)"/>
    <property type="match status" value="1"/>
</dbReference>
<dbReference type="GO" id="GO:0006397">
    <property type="term" value="P:mRNA processing"/>
    <property type="evidence" value="ECO:0007669"/>
    <property type="project" value="UniProtKB-KW"/>
</dbReference>
<dbReference type="PANTHER" id="PTHR12272">
    <property type="entry name" value="DEADENYLATION COMPLEX SUBUNIT PAN3"/>
    <property type="match status" value="1"/>
</dbReference>
<dbReference type="FunFam" id="1.10.287.3700:FF:000002">
    <property type="entry name" value="PAN2-PAN3 deadenylation complex subunit PAN3"/>
    <property type="match status" value="1"/>
</dbReference>
<evidence type="ECO:0000256" key="3">
    <source>
        <dbReference type="ARBA" id="ARBA00022664"/>
    </source>
</evidence>
<dbReference type="PROSITE" id="PS50103">
    <property type="entry name" value="ZF_C3H1"/>
    <property type="match status" value="1"/>
</dbReference>
<dbReference type="Proteomes" id="UP001306508">
    <property type="component" value="Unassembled WGS sequence"/>
</dbReference>
<evidence type="ECO:0000256" key="9">
    <source>
        <dbReference type="ARBA" id="ARBA00023054"/>
    </source>
</evidence>
<comment type="domain">
    <text evidence="10">The N-terminal zinc finger binds to poly(A) RNA.</text>
</comment>
<comment type="domain">
    <text evidence="10">Contains a pseudokinase domain. The protein kinase domain is predicted to be catalytically inactive because some of the residues important for catalytic activity are substituted and it lacks the equivalent of the binding site for a peptide substrate. However, it has retained an ATP-binding site and ATP-binding is required for mRNA degradation, stimulating the activity of the PAN2 nuclease in vitro. The nucleotide-binding site is juxtaposed to the RNase active site of PAN2 in the complex and may actually bind nucleosides of a poly(A) RNA rather than ATP, feeding the poly(A)-tail to the active site of the deadenylase and thus increasing the efficiency with which this distributive enzyme degrades oligo(A) RNAs.</text>
</comment>
<feature type="region of interest" description="Knob domain" evidence="10">
    <location>
        <begin position="716"/>
        <end position="809"/>
    </location>
</feature>
<dbReference type="GO" id="GO:0008143">
    <property type="term" value="F:poly(A) binding"/>
    <property type="evidence" value="ECO:0007669"/>
    <property type="project" value="TreeGrafter"/>
</dbReference>
<gene>
    <name evidence="10" type="primary">PAN3</name>
    <name evidence="14" type="ORF">RI543_004835</name>
</gene>
<comment type="domain">
    <text evidence="10">The pseudokinase domain, the coiled-coil (CC), and C-terminal knob domain (CK) form a structural unit (PKC) that forms an extensive high-affinity interaction surface for PAN2.</text>
</comment>
<evidence type="ECO:0000259" key="13">
    <source>
        <dbReference type="PROSITE" id="PS50103"/>
    </source>
</evidence>
<dbReference type="GO" id="GO:0000932">
    <property type="term" value="C:P-body"/>
    <property type="evidence" value="ECO:0007669"/>
    <property type="project" value="TreeGrafter"/>
</dbReference>
<dbReference type="AlphaFoldDB" id="A0AAN7VZD3"/>
<keyword evidence="9 10" id="KW-0175">Coiled coil</keyword>
<organism evidence="14 15">
    <name type="scientific">Arxiozyma heterogenica</name>
    <dbReference type="NCBI Taxonomy" id="278026"/>
    <lineage>
        <taxon>Eukaryota</taxon>
        <taxon>Fungi</taxon>
        <taxon>Dikarya</taxon>
        <taxon>Ascomycota</taxon>
        <taxon>Saccharomycotina</taxon>
        <taxon>Saccharomycetes</taxon>
        <taxon>Saccharomycetales</taxon>
        <taxon>Saccharomycetaceae</taxon>
        <taxon>Arxiozyma</taxon>
    </lineage>
</organism>
<dbReference type="Gene3D" id="1.10.287.3700">
    <property type="match status" value="1"/>
</dbReference>
<dbReference type="Gene3D" id="6.10.250.3160">
    <property type="match status" value="1"/>
</dbReference>
<evidence type="ECO:0000256" key="4">
    <source>
        <dbReference type="ARBA" id="ARBA00022723"/>
    </source>
</evidence>
<evidence type="ECO:0000256" key="8">
    <source>
        <dbReference type="ARBA" id="ARBA00022840"/>
    </source>
</evidence>
<keyword evidence="5 10" id="KW-0547">Nucleotide-binding</keyword>
<dbReference type="GO" id="GO:0005524">
    <property type="term" value="F:ATP binding"/>
    <property type="evidence" value="ECO:0007669"/>
    <property type="project" value="UniProtKB-UniRule"/>
</dbReference>
<keyword evidence="6 11" id="KW-0863">Zinc-finger</keyword>
<dbReference type="EMBL" id="JAWIZZ010000064">
    <property type="protein sequence ID" value="KAK5773781.1"/>
    <property type="molecule type" value="Genomic_DNA"/>
</dbReference>
<dbReference type="PANTHER" id="PTHR12272:SF11">
    <property type="entry name" value="PAN2-PAN3 DEADENYLATION COMPLEX SUBUNIT PAN3"/>
    <property type="match status" value="1"/>
</dbReference>
<keyword evidence="7 11" id="KW-0862">Zinc</keyword>
<evidence type="ECO:0000256" key="7">
    <source>
        <dbReference type="ARBA" id="ARBA00022833"/>
    </source>
</evidence>
<feature type="coiled-coil region" evidence="10">
    <location>
        <begin position="677"/>
        <end position="715"/>
    </location>
</feature>
<dbReference type="Pfam" id="PF25586">
    <property type="entry name" value="zf-CCCH_PAN3"/>
    <property type="match status" value="1"/>
</dbReference>
<protein>
    <recommendedName>
        <fullName evidence="10">PAN2-PAN3 deadenylation complex subunit PAN3</fullName>
    </recommendedName>
    <alternativeName>
        <fullName evidence="10">PAB1P-dependent poly(A)-specific ribonuclease</fullName>
    </alternativeName>
    <alternativeName>
        <fullName evidence="10">Poly(A)-nuclease deadenylation complex subunit 3</fullName>
        <shortName evidence="10">PAN deadenylation complex subunit 3</shortName>
    </alternativeName>
</protein>
<keyword evidence="2 10" id="KW-0963">Cytoplasm</keyword>
<keyword evidence="8 10" id="KW-0067">ATP-binding</keyword>
<comment type="similarity">
    <text evidence="10">Belongs to the protein kinase superfamily. PAN3 family.</text>
</comment>
<dbReference type="Pfam" id="PF18101">
    <property type="entry name" value="Pan3_CK"/>
    <property type="match status" value="1"/>
</dbReference>
<feature type="compositionally biased region" description="Low complexity" evidence="12">
    <location>
        <begin position="194"/>
        <end position="222"/>
    </location>
</feature>
<comment type="caution">
    <text evidence="14">The sequence shown here is derived from an EMBL/GenBank/DDBJ whole genome shotgun (WGS) entry which is preliminary data.</text>
</comment>
<keyword evidence="15" id="KW-1185">Reference proteome</keyword>
<comment type="function">
    <text evidence="10">Regulatory subunit of the poly(A)-nuclease (PAN) deadenylation complex, one of two cytoplasmic mRNA deadenylases involved in mRNA turnover. PAN specifically shortens poly(A) tails of RNA and the activity is stimulated by poly(A)-binding protein PAB1. PAN deadenylation is followed by rapid degradation of the shortened mRNA tails by the CCR4-NOT complex. Deadenylated mRNAs are then degraded by two alternative mechanisms, namely exosome-mediated 3'-5' exonucleolytic degradation, or deadenlyation-dependent mRNA decaping and subsequent 5'-3' exonucleolytic degradation by XRN1. May also be involved in post-transcriptional maturation of mRNA poly(A) tails. PAN3 acts as a positive regulator for PAN activity, recruiting the catalytic subunit PAN2 to mRNA via its interaction with RNA and with PAB1.</text>
</comment>
<dbReference type="HAMAP" id="MF_03181">
    <property type="entry name" value="PAN3"/>
    <property type="match status" value="1"/>
</dbReference>
<keyword evidence="3 10" id="KW-0507">mRNA processing</keyword>
<evidence type="ECO:0000256" key="12">
    <source>
        <dbReference type="SAM" id="MobiDB-lite"/>
    </source>
</evidence>
<dbReference type="Gene3D" id="1.10.510.10">
    <property type="entry name" value="Transferase(Phosphotransferase) domain 1"/>
    <property type="match status" value="1"/>
</dbReference>
<dbReference type="InterPro" id="IPR011009">
    <property type="entry name" value="Kinase-like_dom_sf"/>
</dbReference>
<dbReference type="Gene3D" id="1.20.5.5160">
    <property type="match status" value="1"/>
</dbReference>
<feature type="region of interest" description="Disordered" evidence="12">
    <location>
        <begin position="194"/>
        <end position="225"/>
    </location>
</feature>
<feature type="binding site" evidence="10">
    <location>
        <position position="444"/>
    </location>
    <ligand>
        <name>ATP</name>
        <dbReference type="ChEBI" id="CHEBI:30616"/>
    </ligand>
</feature>
<evidence type="ECO:0000313" key="15">
    <source>
        <dbReference type="Proteomes" id="UP001306508"/>
    </source>
</evidence>
<feature type="binding site" evidence="10">
    <location>
        <begin position="496"/>
        <end position="503"/>
    </location>
    <ligand>
        <name>ATP</name>
        <dbReference type="ChEBI" id="CHEBI:30616"/>
    </ligand>
</feature>
<feature type="binding site" evidence="10">
    <location>
        <begin position="549"/>
        <end position="550"/>
    </location>
    <ligand>
        <name>ATP</name>
        <dbReference type="ChEBI" id="CHEBI:30616"/>
    </ligand>
</feature>
<dbReference type="InterPro" id="IPR030844">
    <property type="entry name" value="PAN3"/>
</dbReference>
<feature type="region of interest" description="Disordered" evidence="12">
    <location>
        <begin position="608"/>
        <end position="627"/>
    </location>
</feature>
<proteinExistence type="inferred from homology"/>
<name>A0AAN7VZD3_9SACH</name>
<feature type="domain" description="C3H1-type" evidence="13">
    <location>
        <begin position="8"/>
        <end position="37"/>
    </location>
</feature>
<evidence type="ECO:0000256" key="10">
    <source>
        <dbReference type="HAMAP-Rule" id="MF_03181"/>
    </source>
</evidence>
<comment type="subunit">
    <text evidence="10">Homodimer. Forms a heterotrimer with a catalytic subunit PAN2 to form the poly(A)-nuclease (PAN) deadenylation complex. Interacts (via PAM-2 motif) with poly(A)-binding protein PAB1 (via PABC domain), conferring substrate specificity of the enzyme complex.</text>
</comment>
<sequence length="809" mass="91630">MDKINHEWAKEIPCRNVIIYGYCKKQKDGCPFKHEDENNVNNVNISTPIINPVTIKPPHSNVNKHTNNDYEMNPFNNTNSANISYMKESTPNIPSAKIIGPAEGISLSDLPSLTKLNNPANDNKKKSTTSSPSFTRFNAKFAASFTPMSFGNDNLDSYNNNIPLANNFSSLSIDKYNHTKPNTPVSFNNNNNINININNNNDSNNNSGSNNNSNNNINPISNLSTNVNPDTIDSFNQMGLSSSPVFNLPSLTQTSQNLQSQQLGNFVMPSLSFPHMSTTNIMTATNIDNRDNMVPINENNTNRIGSLMTNTLTTTTIDNSMATQGLPLRLNYPTIYPPPHSILQYHLYFPDTPQELKVSLKPNERTPDDLFIPNDLREQLVKKNLASLQIFPPGGPLPDLVQDYFGLVPLDFHEKKTDIDRYKGHKNSLYKVFSNIDGRNYVMRRIHDISSNLIDPHHLVKVFQMWKKLHNVNIVSIKDVFITTKFNDSSLCLIYDYYPKAISLYEAHFINFPLLPITQEYLWTYLIQLSNGINAAHKLDLILGNLLNWKKIIVTNNPAIIKISSIAANDLLSNNSNKTPLELQELKQKDYLKLGKLLIQLASNIKSSTNSGNGNSNNNNNNSGSLSVENKISKIHKDDLEIDQLQVESSFKDVLKYLIDENNKDKNIKDLTVLFIDQLYSNFNALKKYDEFLNKNLATELENARLFRLICKLNFIFGRIESRIDINWSESGEKFPIILFYDFVFHQVDETGKPVMDLTHVLRCLNKLDAGASEKLVLVTPDEMNCIIISYKELKDLIESTFRSLTQTS</sequence>
<dbReference type="InterPro" id="IPR041332">
    <property type="entry name" value="Pan3_CK"/>
</dbReference>
<keyword evidence="4 11" id="KW-0479">Metal-binding</keyword>
<dbReference type="GO" id="GO:0031251">
    <property type="term" value="C:PAN complex"/>
    <property type="evidence" value="ECO:0007669"/>
    <property type="project" value="UniProtKB-UniRule"/>
</dbReference>
<evidence type="ECO:0000256" key="5">
    <source>
        <dbReference type="ARBA" id="ARBA00022741"/>
    </source>
</evidence>
<dbReference type="GO" id="GO:0000289">
    <property type="term" value="P:nuclear-transcribed mRNA poly(A) tail shortening"/>
    <property type="evidence" value="ECO:0007669"/>
    <property type="project" value="UniProtKB-UniRule"/>
</dbReference>
<evidence type="ECO:0000313" key="14">
    <source>
        <dbReference type="EMBL" id="KAK5773781.1"/>
    </source>
</evidence>
<evidence type="ECO:0000256" key="1">
    <source>
        <dbReference type="ARBA" id="ARBA00004496"/>
    </source>
</evidence>
<dbReference type="GO" id="GO:0008270">
    <property type="term" value="F:zinc ion binding"/>
    <property type="evidence" value="ECO:0007669"/>
    <property type="project" value="UniProtKB-KW"/>
</dbReference>
<comment type="caution">
    <text evidence="10">Lacks conserved residue(s) required for the propagation of feature annotation.</text>
</comment>
<reference evidence="15" key="1">
    <citation type="submission" date="2023-07" db="EMBL/GenBank/DDBJ databases">
        <title>A draft genome of Kazachstania heterogenica Y-27499.</title>
        <authorList>
            <person name="Donic C."/>
            <person name="Kralova J.S."/>
            <person name="Fidel L."/>
            <person name="Ben-Dor S."/>
            <person name="Jung S."/>
        </authorList>
    </citation>
    <scope>NUCLEOTIDE SEQUENCE [LARGE SCALE GENOMIC DNA]</scope>
    <source>
        <strain evidence="15">Y27499</strain>
    </source>
</reference>
<evidence type="ECO:0000256" key="11">
    <source>
        <dbReference type="PROSITE-ProRule" id="PRU00723"/>
    </source>
</evidence>
<comment type="subcellular location">
    <subcellularLocation>
        <location evidence="1 10">Cytoplasm</location>
    </subcellularLocation>
</comment>
<dbReference type="InterPro" id="IPR000571">
    <property type="entry name" value="Znf_CCCH"/>
</dbReference>
<feature type="zinc finger region" description="C3H1-type" evidence="11">
    <location>
        <begin position="8"/>
        <end position="37"/>
    </location>
</feature>
<evidence type="ECO:0000256" key="2">
    <source>
        <dbReference type="ARBA" id="ARBA00022490"/>
    </source>
</evidence>
<evidence type="ECO:0000256" key="6">
    <source>
        <dbReference type="ARBA" id="ARBA00022771"/>
    </source>
</evidence>
<accession>A0AAN7VZD3</accession>